<gene>
    <name evidence="18" type="ORF">CEX98_11070</name>
</gene>
<evidence type="ECO:0000256" key="8">
    <source>
        <dbReference type="ARBA" id="ARBA00023065"/>
    </source>
</evidence>
<evidence type="ECO:0000256" key="3">
    <source>
        <dbReference type="ARBA" id="ARBA00022452"/>
    </source>
</evidence>
<keyword evidence="3 12" id="KW-1134">Transmembrane beta strand</keyword>
<evidence type="ECO:0008006" key="20">
    <source>
        <dbReference type="Google" id="ProtNLM"/>
    </source>
</evidence>
<evidence type="ECO:0000259" key="16">
    <source>
        <dbReference type="Pfam" id="PF00593"/>
    </source>
</evidence>
<sequence length="772" mass="86229">MYTNCIKVKTCVLLSVLCSAEILASEDDLFSLSIDQLLEVKVEARKVSESLQKTPISVSVLSEQQIEQRNVTDLLSASYFIPNLDVTTTGENSGCTHCANITIRGVGQVDPIPTTDPSVGVYVDGVYLARSAGSMSRFLDVAQVEILRGPQGTLFGKNTIGGAVNIRTNAVTDDTTFKSTLTVGEFNRRDLTMVINQPLSEQVAMRVAMAKYDKEGFVRRVNGEREGGEDDFSLIAKLRHQVNDELTLLWLLSRQTQDRGSAPSVLAAKNDNAVLIQIYNLFAELGNGVEPITPLQTFDDKYLSAATETNENSFTQTGAALQADYRINEQMSLKSITAFRSLDAFYSRDFDNNPVNIGVTRDWQWQDQRSQEFNLTAKYEHYDWLLGAYYFDEKVSYRADFNFFGGLFQAVEAIPAPLDGSPLSAPTDIGGAGNPLNAAFDFHNRFLNEIENTSYAVFGHMNYHFSPTWSVTIGARYTREDKRQEVVGLALEADEVLLSRTSESAAGAVTPSWKVFSPMLGVQYQHSEQTMFYLTGSRGFKSGGFNGLPSSPAAVRPFEPEYLTAYESGVRSQWFDNRLRVNVSAFYLQHKDMQLRGGESTQEGVEIFIDNVGKTKTKGVEWEFEGLLDDDFGVAFAGAFTRAEFVDVGNATQVTLDSTPIRTPKWSVTASVWKNWQLDANQKLHTRLDWSYRSKMYTDVFNSPLAQTDHLRLLNARVQLDLSKHMSVSLYVNNLTDEYHFIGANDFREVFGVAEYWLAPPREAGIALTMQF</sequence>
<dbReference type="PROSITE" id="PS01156">
    <property type="entry name" value="TONB_DEPENDENT_REC_2"/>
    <property type="match status" value="1"/>
</dbReference>
<dbReference type="OrthoDB" id="7051185at2"/>
<dbReference type="AlphaFoldDB" id="A0A2A5JQS1"/>
<keyword evidence="11 12" id="KW-0998">Cell outer membrane</keyword>
<feature type="signal peptide" evidence="15">
    <location>
        <begin position="1"/>
        <end position="24"/>
    </location>
</feature>
<keyword evidence="7" id="KW-0408">Iron</keyword>
<keyword evidence="9 14" id="KW-0798">TonB box</keyword>
<evidence type="ECO:0000256" key="13">
    <source>
        <dbReference type="PROSITE-ProRule" id="PRU10144"/>
    </source>
</evidence>
<evidence type="ECO:0000313" key="18">
    <source>
        <dbReference type="EMBL" id="PCK31679.1"/>
    </source>
</evidence>
<evidence type="ECO:0000256" key="7">
    <source>
        <dbReference type="ARBA" id="ARBA00023004"/>
    </source>
</evidence>
<dbReference type="GO" id="GO:0006826">
    <property type="term" value="P:iron ion transport"/>
    <property type="evidence" value="ECO:0007669"/>
    <property type="project" value="UniProtKB-KW"/>
</dbReference>
<evidence type="ECO:0000256" key="14">
    <source>
        <dbReference type="RuleBase" id="RU003357"/>
    </source>
</evidence>
<evidence type="ECO:0000256" key="5">
    <source>
        <dbReference type="ARBA" id="ARBA00022692"/>
    </source>
</evidence>
<dbReference type="RefSeq" id="WP_099642138.1">
    <property type="nucleotide sequence ID" value="NZ_NKHF01000048.1"/>
</dbReference>
<keyword evidence="4" id="KW-0410">Iron transport</keyword>
<evidence type="ECO:0000256" key="12">
    <source>
        <dbReference type="PROSITE-ProRule" id="PRU01360"/>
    </source>
</evidence>
<dbReference type="Pfam" id="PF07715">
    <property type="entry name" value="Plug"/>
    <property type="match status" value="1"/>
</dbReference>
<keyword evidence="5 12" id="KW-0812">Transmembrane</keyword>
<keyword evidence="2 12" id="KW-0813">Transport</keyword>
<dbReference type="Proteomes" id="UP000228621">
    <property type="component" value="Unassembled WGS sequence"/>
</dbReference>
<dbReference type="GO" id="GO:0009279">
    <property type="term" value="C:cell outer membrane"/>
    <property type="evidence" value="ECO:0007669"/>
    <property type="project" value="UniProtKB-SubCell"/>
</dbReference>
<dbReference type="PROSITE" id="PS52016">
    <property type="entry name" value="TONB_DEPENDENT_REC_3"/>
    <property type="match status" value="1"/>
</dbReference>
<feature type="chain" id="PRO_5012382067" description="TonB-dependent receptor" evidence="15">
    <location>
        <begin position="25"/>
        <end position="772"/>
    </location>
</feature>
<reference evidence="19" key="1">
    <citation type="journal article" date="2019" name="Genome Announc.">
        <title>Draft Genome Sequence of Pseudoalteromonas piscicida Strain 36Y ROTHPW, an Hypersaline Seawater Isolate from the South Coast of Sonora, Mexico.</title>
        <authorList>
            <person name="Sanchez-Diaz R."/>
            <person name="Molina-Garza Z.J."/>
            <person name="Cruz-Suarez L.E."/>
            <person name="Selvin J."/>
            <person name="Kiran G.S."/>
            <person name="Ibarra-Gamez J.C."/>
            <person name="Gomez-Gil B."/>
            <person name="Galaviz-Silva L."/>
        </authorList>
    </citation>
    <scope>NUCLEOTIDE SEQUENCE [LARGE SCALE GENOMIC DNA]</scope>
    <source>
        <strain evidence="19">36Y_RITHPW</strain>
    </source>
</reference>
<dbReference type="InterPro" id="IPR039426">
    <property type="entry name" value="TonB-dep_rcpt-like"/>
</dbReference>
<evidence type="ECO:0000313" key="19">
    <source>
        <dbReference type="Proteomes" id="UP000228621"/>
    </source>
</evidence>
<keyword evidence="8" id="KW-0406">Ion transport</keyword>
<dbReference type="EMBL" id="NKHF01000048">
    <property type="protein sequence ID" value="PCK31679.1"/>
    <property type="molecule type" value="Genomic_DNA"/>
</dbReference>
<evidence type="ECO:0000256" key="9">
    <source>
        <dbReference type="ARBA" id="ARBA00023077"/>
    </source>
</evidence>
<comment type="subcellular location">
    <subcellularLocation>
        <location evidence="1 12">Cell outer membrane</location>
        <topology evidence="1 12">Multi-pass membrane protein</topology>
    </subcellularLocation>
</comment>
<name>A0A2A5JQS1_PSEO7</name>
<feature type="domain" description="TonB-dependent receptor plug" evidence="17">
    <location>
        <begin position="51"/>
        <end position="163"/>
    </location>
</feature>
<evidence type="ECO:0000256" key="10">
    <source>
        <dbReference type="ARBA" id="ARBA00023136"/>
    </source>
</evidence>
<feature type="domain" description="TonB-dependent receptor-like beta-barrel" evidence="16">
    <location>
        <begin position="293"/>
        <end position="735"/>
    </location>
</feature>
<dbReference type="InterPro" id="IPR010917">
    <property type="entry name" value="TonB_rcpt_CS"/>
</dbReference>
<keyword evidence="6 15" id="KW-0732">Signal</keyword>
<keyword evidence="10 12" id="KW-0472">Membrane</keyword>
<dbReference type="SUPFAM" id="SSF56935">
    <property type="entry name" value="Porins"/>
    <property type="match status" value="1"/>
</dbReference>
<dbReference type="InterPro" id="IPR036942">
    <property type="entry name" value="Beta-barrel_TonB_sf"/>
</dbReference>
<comment type="similarity">
    <text evidence="12 14">Belongs to the TonB-dependent receptor family.</text>
</comment>
<evidence type="ECO:0000256" key="1">
    <source>
        <dbReference type="ARBA" id="ARBA00004571"/>
    </source>
</evidence>
<evidence type="ECO:0000256" key="2">
    <source>
        <dbReference type="ARBA" id="ARBA00022448"/>
    </source>
</evidence>
<proteinExistence type="inferred from homology"/>
<comment type="caution">
    <text evidence="18">The sequence shown here is derived from an EMBL/GenBank/DDBJ whole genome shotgun (WGS) entry which is preliminary data.</text>
</comment>
<evidence type="ECO:0000259" key="17">
    <source>
        <dbReference type="Pfam" id="PF07715"/>
    </source>
</evidence>
<dbReference type="Gene3D" id="2.40.170.20">
    <property type="entry name" value="TonB-dependent receptor, beta-barrel domain"/>
    <property type="match status" value="1"/>
</dbReference>
<dbReference type="PANTHER" id="PTHR32552:SF81">
    <property type="entry name" value="TONB-DEPENDENT OUTER MEMBRANE RECEPTOR"/>
    <property type="match status" value="1"/>
</dbReference>
<organism evidence="18 19">
    <name type="scientific">Pseudoalteromonas piscicida</name>
    <dbReference type="NCBI Taxonomy" id="43662"/>
    <lineage>
        <taxon>Bacteria</taxon>
        <taxon>Pseudomonadati</taxon>
        <taxon>Pseudomonadota</taxon>
        <taxon>Gammaproteobacteria</taxon>
        <taxon>Alteromonadales</taxon>
        <taxon>Pseudoalteromonadaceae</taxon>
        <taxon>Pseudoalteromonas</taxon>
    </lineage>
</organism>
<dbReference type="InterPro" id="IPR000531">
    <property type="entry name" value="Beta-barrel_TonB"/>
</dbReference>
<evidence type="ECO:0000256" key="4">
    <source>
        <dbReference type="ARBA" id="ARBA00022496"/>
    </source>
</evidence>
<evidence type="ECO:0000256" key="15">
    <source>
        <dbReference type="SAM" id="SignalP"/>
    </source>
</evidence>
<feature type="short sequence motif" description="TonB C-terminal box" evidence="13">
    <location>
        <begin position="755"/>
        <end position="772"/>
    </location>
</feature>
<dbReference type="Pfam" id="PF00593">
    <property type="entry name" value="TonB_dep_Rec_b-barrel"/>
    <property type="match status" value="1"/>
</dbReference>
<evidence type="ECO:0000256" key="11">
    <source>
        <dbReference type="ARBA" id="ARBA00023237"/>
    </source>
</evidence>
<evidence type="ECO:0000256" key="6">
    <source>
        <dbReference type="ARBA" id="ARBA00022729"/>
    </source>
</evidence>
<protein>
    <recommendedName>
        <fullName evidence="20">TonB-dependent receptor</fullName>
    </recommendedName>
</protein>
<keyword evidence="19" id="KW-1185">Reference proteome</keyword>
<accession>A0A2A5JQS1</accession>
<dbReference type="InterPro" id="IPR012910">
    <property type="entry name" value="Plug_dom"/>
</dbReference>
<dbReference type="PANTHER" id="PTHR32552">
    <property type="entry name" value="FERRICHROME IRON RECEPTOR-RELATED"/>
    <property type="match status" value="1"/>
</dbReference>